<keyword evidence="12" id="KW-0808">Transferase</keyword>
<comment type="similarity">
    <text evidence="2">Belongs to the RLP family.</text>
</comment>
<dbReference type="PRINTS" id="PR00019">
    <property type="entry name" value="LEURICHRPT"/>
</dbReference>
<keyword evidence="6" id="KW-0677">Repeat</keyword>
<evidence type="ECO:0000256" key="3">
    <source>
        <dbReference type="ARBA" id="ARBA00022614"/>
    </source>
</evidence>
<evidence type="ECO:0000256" key="2">
    <source>
        <dbReference type="ARBA" id="ARBA00009592"/>
    </source>
</evidence>
<evidence type="ECO:0000259" key="11">
    <source>
        <dbReference type="Pfam" id="PF23598"/>
    </source>
</evidence>
<dbReference type="InterPro" id="IPR055414">
    <property type="entry name" value="LRR_R13L4/SHOC2-like"/>
</dbReference>
<dbReference type="AlphaFoldDB" id="A0A3S3LY11"/>
<dbReference type="InterPro" id="IPR003591">
    <property type="entry name" value="Leu-rich_rpt_typical-subtyp"/>
</dbReference>
<dbReference type="InterPro" id="IPR001611">
    <property type="entry name" value="Leu-rich_rpt"/>
</dbReference>
<evidence type="ECO:0000313" key="12">
    <source>
        <dbReference type="EMBL" id="RWR73551.1"/>
    </source>
</evidence>
<feature type="transmembrane region" description="Helical" evidence="10">
    <location>
        <begin position="1181"/>
        <end position="1203"/>
    </location>
</feature>
<comment type="subcellular location">
    <subcellularLocation>
        <location evidence="1">Membrane</location>
        <topology evidence="1">Single-pass membrane protein</topology>
    </subcellularLocation>
</comment>
<dbReference type="GO" id="GO:0012505">
    <property type="term" value="C:endomembrane system"/>
    <property type="evidence" value="ECO:0007669"/>
    <property type="project" value="UniProtKB-SubCell"/>
</dbReference>
<accession>A0A3S3LY11</accession>
<dbReference type="InterPro" id="IPR032675">
    <property type="entry name" value="LRR_dom_sf"/>
</dbReference>
<evidence type="ECO:0000256" key="6">
    <source>
        <dbReference type="ARBA" id="ARBA00022737"/>
    </source>
</evidence>
<protein>
    <submittedName>
        <fullName evidence="12">LRR receptor-like serine/threonine-protein kinase ERECTA</fullName>
    </submittedName>
</protein>
<dbReference type="GO" id="GO:0016301">
    <property type="term" value="F:kinase activity"/>
    <property type="evidence" value="ECO:0007669"/>
    <property type="project" value="UniProtKB-KW"/>
</dbReference>
<sequence length="1238" mass="138308">MGSSKTTPCCSKVQACSRTMRRHHRCSTAPMMSSHRSATGLHFAAARRRFAARLLPMPEDPDAILDGFLIYFLHRSIAHFFMVTEGNEMEFRRVTGSNPHFNCVLVIGFQNAFSEMQSLRKLYLSSNNLFASIDSLRAFSEIQSLRVLHLSSNNLYASIDSLRGLCELKNLRALYLESNNLDGRALPPCLSKLSKLETLWLQDNDLGSYSSALKGLCGLSALKSLDLSSNYFNDSNLPRCMGNFSLLENLYLAWNNLSGHFGNSISGLKRLHELDLSSNHLTDDGISTWISNLTSLISLHLEYNKLKGLDAIRGLCGLSALTSLDLHDNNLNNLPICMGNFSFLEYLNLSWNNLSSLFRSSIPGLKQLQQLHLESNQLTDEDISPWLSNLTSLTGLYLGNNKLKGSDNMRGLCGLSALTTLYLYDNYLSSFPICMGNFSLLENLILSWNNLSSLFSNSIPGLKRLKVLGLRSNHLTDDGISPWISNLTSLTDLNLDNTTLKGSDNMRGLCGLNSLSSLYLSDNYLSSLPTCMGNLSSLQNLYLSQNNLSIHFGNSIPGLKQLQKLHLESNQLTDEDISPWISNLTSLTGLYLGNNKLKGSDTMRGFCTLRNLRELDIGGNSIGGSIDPCFGNMQNLAYLNLHRNQLKGTIPSSIFSNLTMLNSISISQNQFDGLFSFSTFANLSELLYIDLSENIQLEVETETAMWVPTFQLQLLLLNNCILNKRTGHGIPTFISTQQSLDTLELGHTSLKGTIPSWLLYNVTIEILNLRGNFLKGPFPKSAQHNMSRLQYLDISNNHFFGELPPDIDTIFPNLVAFKMSTNELQGAIPLSLSKLQKLRTLDLSQNRLFGGMPEGLVGNNTSLKYLKLSNNELHGNILSKNWNMTELIVLLLDNNEFTGTIASNMLRSPSLIILDLRGNKLSGFIPSWLPSLVNLSLLLLGDNFFDGSIPIQLCQLQNLHILDLSSNKISGSIPSCLNNISSWMEEIPIQIDELLGQQSERSNVVGLRSDSFDAKYTRVKTSLITKGMILTYEGLPFSLMTSIDLSMNQLIGSIPLQMGKLKELRSLNLSQNLLSGPFPESFQSLENIESLDLSHNKLVGMIPPQITQLHSLSTFSVAFNNLSGVIPYEKQFLTFNESSYTGNHDLCGPPLPWNCSSNNPSQSRDNKEEEEDNSEILDSPMFFYSLVAISYALGFWSFIALICNKNRRESLFRTVDRCYDWVYVNFQLFQLYLKRHCN</sequence>
<keyword evidence="13" id="KW-1185">Reference proteome</keyword>
<dbReference type="Gene3D" id="3.80.10.10">
    <property type="entry name" value="Ribonuclease Inhibitor"/>
    <property type="match status" value="7"/>
</dbReference>
<dbReference type="PANTHER" id="PTHR48062">
    <property type="entry name" value="RECEPTOR-LIKE PROTEIN 14"/>
    <property type="match status" value="1"/>
</dbReference>
<organism evidence="12 13">
    <name type="scientific">Cinnamomum micranthum f. kanehirae</name>
    <dbReference type="NCBI Taxonomy" id="337451"/>
    <lineage>
        <taxon>Eukaryota</taxon>
        <taxon>Viridiplantae</taxon>
        <taxon>Streptophyta</taxon>
        <taxon>Embryophyta</taxon>
        <taxon>Tracheophyta</taxon>
        <taxon>Spermatophyta</taxon>
        <taxon>Magnoliopsida</taxon>
        <taxon>Magnoliidae</taxon>
        <taxon>Laurales</taxon>
        <taxon>Lauraceae</taxon>
        <taxon>Cinnamomum</taxon>
    </lineage>
</organism>
<dbReference type="InterPro" id="IPR051502">
    <property type="entry name" value="RLP_Defense_Trigger"/>
</dbReference>
<keyword evidence="4 10" id="KW-0812">Transmembrane</keyword>
<comment type="caution">
    <text evidence="12">The sequence shown here is derived from an EMBL/GenBank/DDBJ whole genome shotgun (WGS) entry which is preliminary data.</text>
</comment>
<keyword evidence="12" id="KW-0418">Kinase</keyword>
<evidence type="ECO:0000256" key="1">
    <source>
        <dbReference type="ARBA" id="ARBA00004167"/>
    </source>
</evidence>
<keyword evidence="9" id="KW-0325">Glycoprotein</keyword>
<keyword evidence="8 10" id="KW-0472">Membrane</keyword>
<dbReference type="PROSITE" id="PS51450">
    <property type="entry name" value="LRR"/>
    <property type="match status" value="3"/>
</dbReference>
<keyword evidence="3" id="KW-0433">Leucine-rich repeat</keyword>
<dbReference type="SMART" id="SM00365">
    <property type="entry name" value="LRR_SD22"/>
    <property type="match status" value="14"/>
</dbReference>
<evidence type="ECO:0000256" key="10">
    <source>
        <dbReference type="SAM" id="Phobius"/>
    </source>
</evidence>
<gene>
    <name evidence="12" type="ORF">CKAN_00184100</name>
</gene>
<reference evidence="12 13" key="1">
    <citation type="journal article" date="2019" name="Nat. Plants">
        <title>Stout camphor tree genome fills gaps in understanding of flowering plant genome evolution.</title>
        <authorList>
            <person name="Chaw S.M."/>
            <person name="Liu Y.C."/>
            <person name="Wu Y.W."/>
            <person name="Wang H.Y."/>
            <person name="Lin C.I."/>
            <person name="Wu C.S."/>
            <person name="Ke H.M."/>
            <person name="Chang L.Y."/>
            <person name="Hsu C.Y."/>
            <person name="Yang H.T."/>
            <person name="Sudianto E."/>
            <person name="Hsu M.H."/>
            <person name="Wu K.P."/>
            <person name="Wang L.N."/>
            <person name="Leebens-Mack J.H."/>
            <person name="Tsai I.J."/>
        </authorList>
    </citation>
    <scope>NUCLEOTIDE SEQUENCE [LARGE SCALE GENOMIC DNA]</scope>
    <source>
        <strain evidence="13">cv. Chaw 1501</strain>
        <tissue evidence="12">Young leaves</tissue>
    </source>
</reference>
<dbReference type="FunFam" id="3.80.10.10:FF:000111">
    <property type="entry name" value="LRR receptor-like serine/threonine-protein kinase ERECTA"/>
    <property type="match status" value="1"/>
</dbReference>
<evidence type="ECO:0000256" key="8">
    <source>
        <dbReference type="ARBA" id="ARBA00023136"/>
    </source>
</evidence>
<evidence type="ECO:0000313" key="13">
    <source>
        <dbReference type="Proteomes" id="UP000283530"/>
    </source>
</evidence>
<dbReference type="SMART" id="SM00369">
    <property type="entry name" value="LRR_TYP"/>
    <property type="match status" value="23"/>
</dbReference>
<keyword evidence="12" id="KW-0675">Receptor</keyword>
<evidence type="ECO:0000256" key="4">
    <source>
        <dbReference type="ARBA" id="ARBA00022692"/>
    </source>
</evidence>
<keyword evidence="5" id="KW-0732">Signal</keyword>
<dbReference type="Pfam" id="PF00560">
    <property type="entry name" value="LRR_1"/>
    <property type="match status" value="4"/>
</dbReference>
<dbReference type="STRING" id="337451.A0A3S3LY11"/>
<feature type="domain" description="Disease resistance R13L4/SHOC-2-like LRR" evidence="11">
    <location>
        <begin position="131"/>
        <end position="296"/>
    </location>
</feature>
<name>A0A3S3LY11_9MAGN</name>
<evidence type="ECO:0000256" key="7">
    <source>
        <dbReference type="ARBA" id="ARBA00022989"/>
    </source>
</evidence>
<evidence type="ECO:0000256" key="9">
    <source>
        <dbReference type="ARBA" id="ARBA00023180"/>
    </source>
</evidence>
<dbReference type="SUPFAM" id="SSF52058">
    <property type="entry name" value="L domain-like"/>
    <property type="match status" value="4"/>
</dbReference>
<dbReference type="PANTHER" id="PTHR48062:SF51">
    <property type="entry name" value="LRR RECEPTOR-LIKE SERINE_THREONINE-PROTEIN KINASE ERL1"/>
    <property type="match status" value="1"/>
</dbReference>
<dbReference type="OrthoDB" id="676979at2759"/>
<dbReference type="Pfam" id="PF23598">
    <property type="entry name" value="LRR_14"/>
    <property type="match status" value="2"/>
</dbReference>
<evidence type="ECO:0000256" key="5">
    <source>
        <dbReference type="ARBA" id="ARBA00022729"/>
    </source>
</evidence>
<feature type="domain" description="Disease resistance R13L4/SHOC-2-like LRR" evidence="11">
    <location>
        <begin position="493"/>
        <end position="691"/>
    </location>
</feature>
<dbReference type="FunFam" id="3.80.10.10:FF:000041">
    <property type="entry name" value="LRR receptor-like serine/threonine-protein kinase ERECTA"/>
    <property type="match status" value="2"/>
</dbReference>
<dbReference type="GO" id="GO:0005886">
    <property type="term" value="C:plasma membrane"/>
    <property type="evidence" value="ECO:0007669"/>
    <property type="project" value="UniProtKB-SubCell"/>
</dbReference>
<dbReference type="Pfam" id="PF13855">
    <property type="entry name" value="LRR_8"/>
    <property type="match status" value="2"/>
</dbReference>
<dbReference type="EMBL" id="QPKB01000001">
    <property type="protein sequence ID" value="RWR73551.1"/>
    <property type="molecule type" value="Genomic_DNA"/>
</dbReference>
<dbReference type="Proteomes" id="UP000283530">
    <property type="component" value="Unassembled WGS sequence"/>
</dbReference>
<keyword evidence="7 10" id="KW-1133">Transmembrane helix</keyword>
<proteinExistence type="inferred from homology"/>
<dbReference type="SMART" id="SM00368">
    <property type="entry name" value="LRR_RI"/>
    <property type="match status" value="8"/>
</dbReference>